<protein>
    <submittedName>
        <fullName evidence="1">Serine/threonine-protein phosphatase</fullName>
    </submittedName>
</protein>
<accession>A0A0L7L444</accession>
<reference evidence="1 2" key="1">
    <citation type="journal article" date="2015" name="Genome Biol. Evol.">
        <title>The genome of winter moth (Operophtera brumata) provides a genomic perspective on sexual dimorphism and phenology.</title>
        <authorList>
            <person name="Derks M.F."/>
            <person name="Smit S."/>
            <person name="Salis L."/>
            <person name="Schijlen E."/>
            <person name="Bossers A."/>
            <person name="Mateman C."/>
            <person name="Pijl A.S."/>
            <person name="de Ridder D."/>
            <person name="Groenen M.A."/>
            <person name="Visser M.E."/>
            <person name="Megens H.J."/>
        </authorList>
    </citation>
    <scope>NUCLEOTIDE SEQUENCE [LARGE SCALE GENOMIC DNA]</scope>
    <source>
        <strain evidence="1">WM2013NL</strain>
        <tissue evidence="1">Head and thorax</tissue>
    </source>
</reference>
<dbReference type="Proteomes" id="UP000037510">
    <property type="component" value="Unassembled WGS sequence"/>
</dbReference>
<dbReference type="AlphaFoldDB" id="A0A0L7L444"/>
<dbReference type="EMBL" id="JTDY01003056">
    <property type="protein sequence ID" value="KOB70237.1"/>
    <property type="molecule type" value="Genomic_DNA"/>
</dbReference>
<evidence type="ECO:0000313" key="2">
    <source>
        <dbReference type="Proteomes" id="UP000037510"/>
    </source>
</evidence>
<gene>
    <name evidence="1" type="ORF">OBRU01_15166</name>
</gene>
<proteinExistence type="predicted"/>
<organism evidence="1 2">
    <name type="scientific">Operophtera brumata</name>
    <name type="common">Winter moth</name>
    <name type="synonym">Phalaena brumata</name>
    <dbReference type="NCBI Taxonomy" id="104452"/>
    <lineage>
        <taxon>Eukaryota</taxon>
        <taxon>Metazoa</taxon>
        <taxon>Ecdysozoa</taxon>
        <taxon>Arthropoda</taxon>
        <taxon>Hexapoda</taxon>
        <taxon>Insecta</taxon>
        <taxon>Pterygota</taxon>
        <taxon>Neoptera</taxon>
        <taxon>Endopterygota</taxon>
        <taxon>Lepidoptera</taxon>
        <taxon>Glossata</taxon>
        <taxon>Ditrysia</taxon>
        <taxon>Geometroidea</taxon>
        <taxon>Geometridae</taxon>
        <taxon>Larentiinae</taxon>
        <taxon>Operophtera</taxon>
    </lineage>
</organism>
<comment type="caution">
    <text evidence="1">The sequence shown here is derived from an EMBL/GenBank/DDBJ whole genome shotgun (WGS) entry which is preliminary data.</text>
</comment>
<keyword evidence="2" id="KW-1185">Reference proteome</keyword>
<sequence>MQLYNFFNALLSHMRDTNGRPSSERTSRTASIHTVYLLVRNDKLTMESYKKLHLDRLWSKYSPRSQTRAEVWTRRLPRSPRVALT</sequence>
<evidence type="ECO:0000313" key="1">
    <source>
        <dbReference type="EMBL" id="KOB70237.1"/>
    </source>
</evidence>
<name>A0A0L7L444_OPEBR</name>